<organism evidence="2 3">
    <name type="scientific">Petrolisthes cinctipes</name>
    <name type="common">Flat porcelain crab</name>
    <dbReference type="NCBI Taxonomy" id="88211"/>
    <lineage>
        <taxon>Eukaryota</taxon>
        <taxon>Metazoa</taxon>
        <taxon>Ecdysozoa</taxon>
        <taxon>Arthropoda</taxon>
        <taxon>Crustacea</taxon>
        <taxon>Multicrustacea</taxon>
        <taxon>Malacostraca</taxon>
        <taxon>Eumalacostraca</taxon>
        <taxon>Eucarida</taxon>
        <taxon>Decapoda</taxon>
        <taxon>Pleocyemata</taxon>
        <taxon>Anomura</taxon>
        <taxon>Galatheoidea</taxon>
        <taxon>Porcellanidae</taxon>
        <taxon>Petrolisthes</taxon>
    </lineage>
</organism>
<evidence type="ECO:0000313" key="2">
    <source>
        <dbReference type="EMBL" id="KAK3851196.1"/>
    </source>
</evidence>
<dbReference type="EMBL" id="JAWQEG010008000">
    <property type="protein sequence ID" value="KAK3851196.1"/>
    <property type="molecule type" value="Genomic_DNA"/>
</dbReference>
<dbReference type="Proteomes" id="UP001286313">
    <property type="component" value="Unassembled WGS sequence"/>
</dbReference>
<feature type="region of interest" description="Disordered" evidence="1">
    <location>
        <begin position="1"/>
        <end position="20"/>
    </location>
</feature>
<sequence length="83" mass="9145">MPTRHGGTHGRFPTATEARHKQSCIIESVSGGDAVPKSPTWQRRSHHDVTGVTRTYPIKSPSHQTPHQSLSACSTVYTHHTHP</sequence>
<name>A0AAE1BI26_PETCI</name>
<reference evidence="2" key="1">
    <citation type="submission" date="2023-10" db="EMBL/GenBank/DDBJ databases">
        <title>Genome assemblies of two species of porcelain crab, Petrolisthes cinctipes and Petrolisthes manimaculis (Anomura: Porcellanidae).</title>
        <authorList>
            <person name="Angst P."/>
        </authorList>
    </citation>
    <scope>NUCLEOTIDE SEQUENCE</scope>
    <source>
        <strain evidence="2">PB745_01</strain>
        <tissue evidence="2">Gill</tissue>
    </source>
</reference>
<dbReference type="AlphaFoldDB" id="A0AAE1BI26"/>
<keyword evidence="3" id="KW-1185">Reference proteome</keyword>
<feature type="compositionally biased region" description="Polar residues" evidence="1">
    <location>
        <begin position="61"/>
        <end position="83"/>
    </location>
</feature>
<accession>A0AAE1BI26</accession>
<evidence type="ECO:0000256" key="1">
    <source>
        <dbReference type="SAM" id="MobiDB-lite"/>
    </source>
</evidence>
<protein>
    <submittedName>
        <fullName evidence="2">Uncharacterized protein</fullName>
    </submittedName>
</protein>
<comment type="caution">
    <text evidence="2">The sequence shown here is derived from an EMBL/GenBank/DDBJ whole genome shotgun (WGS) entry which is preliminary data.</text>
</comment>
<evidence type="ECO:0000313" key="3">
    <source>
        <dbReference type="Proteomes" id="UP001286313"/>
    </source>
</evidence>
<proteinExistence type="predicted"/>
<feature type="region of interest" description="Disordered" evidence="1">
    <location>
        <begin position="28"/>
        <end position="83"/>
    </location>
</feature>
<gene>
    <name evidence="2" type="ORF">Pcinc_042142</name>
</gene>